<feature type="active site" description="Proton donor/acceptor" evidence="7">
    <location>
        <position position="399"/>
    </location>
</feature>
<keyword evidence="5" id="KW-0862">Zinc</keyword>
<keyword evidence="4" id="KW-0378">Hydrolase</keyword>
<evidence type="ECO:0000313" key="10">
    <source>
        <dbReference type="EMBL" id="KAJ9662695.1"/>
    </source>
</evidence>
<keyword evidence="6" id="KW-0482">Metalloprotease</keyword>
<dbReference type="Proteomes" id="UP001172684">
    <property type="component" value="Unassembled WGS sequence"/>
</dbReference>
<dbReference type="SMART" id="SM00631">
    <property type="entry name" value="Zn_pept"/>
    <property type="match status" value="1"/>
</dbReference>
<dbReference type="PROSITE" id="PS52035">
    <property type="entry name" value="PEPTIDASE_M14"/>
    <property type="match status" value="1"/>
</dbReference>
<evidence type="ECO:0000256" key="1">
    <source>
        <dbReference type="ARBA" id="ARBA00001947"/>
    </source>
</evidence>
<evidence type="ECO:0000256" key="3">
    <source>
        <dbReference type="ARBA" id="ARBA00022670"/>
    </source>
</evidence>
<dbReference type="SUPFAM" id="SSF53187">
    <property type="entry name" value="Zn-dependent exopeptidases"/>
    <property type="match status" value="1"/>
</dbReference>
<dbReference type="Pfam" id="PF00246">
    <property type="entry name" value="Peptidase_M14"/>
    <property type="match status" value="1"/>
</dbReference>
<proteinExistence type="inferred from homology"/>
<evidence type="ECO:0000256" key="2">
    <source>
        <dbReference type="ARBA" id="ARBA00005988"/>
    </source>
</evidence>
<evidence type="ECO:0000256" key="5">
    <source>
        <dbReference type="ARBA" id="ARBA00022833"/>
    </source>
</evidence>
<dbReference type="InterPro" id="IPR000834">
    <property type="entry name" value="Peptidase_M14"/>
</dbReference>
<comment type="caution">
    <text evidence="10">The sequence shown here is derived from an EMBL/GenBank/DDBJ whole genome shotgun (WGS) entry which is preliminary data.</text>
</comment>
<evidence type="ECO:0000256" key="8">
    <source>
        <dbReference type="SAM" id="SignalP"/>
    </source>
</evidence>
<organism evidence="10 11">
    <name type="scientific">Coniosporium apollinis</name>
    <dbReference type="NCBI Taxonomy" id="61459"/>
    <lineage>
        <taxon>Eukaryota</taxon>
        <taxon>Fungi</taxon>
        <taxon>Dikarya</taxon>
        <taxon>Ascomycota</taxon>
        <taxon>Pezizomycotina</taxon>
        <taxon>Dothideomycetes</taxon>
        <taxon>Dothideomycetes incertae sedis</taxon>
        <taxon>Coniosporium</taxon>
    </lineage>
</organism>
<keyword evidence="8" id="KW-0732">Signal</keyword>
<feature type="signal peptide" evidence="8">
    <location>
        <begin position="1"/>
        <end position="18"/>
    </location>
</feature>
<accession>A0ABQ9NND4</accession>
<evidence type="ECO:0000256" key="6">
    <source>
        <dbReference type="ARBA" id="ARBA00023049"/>
    </source>
</evidence>
<evidence type="ECO:0000256" key="4">
    <source>
        <dbReference type="ARBA" id="ARBA00022801"/>
    </source>
</evidence>
<keyword evidence="3" id="KW-0645">Protease</keyword>
<feature type="domain" description="Peptidase M14" evidence="9">
    <location>
        <begin position="72"/>
        <end position="436"/>
    </location>
</feature>
<gene>
    <name evidence="10" type="ORF">H2201_005979</name>
</gene>
<keyword evidence="11" id="KW-1185">Reference proteome</keyword>
<dbReference type="PANTHER" id="PTHR11705:SF143">
    <property type="entry name" value="SLL0236 PROTEIN"/>
    <property type="match status" value="1"/>
</dbReference>
<reference evidence="10" key="1">
    <citation type="submission" date="2022-10" db="EMBL/GenBank/DDBJ databases">
        <title>Culturing micro-colonial fungi from biological soil crusts in the Mojave desert and describing Neophaeococcomyces mojavensis, and introducing the new genera and species Taxawa tesnikishii.</title>
        <authorList>
            <person name="Kurbessoian T."/>
            <person name="Stajich J.E."/>
        </authorList>
    </citation>
    <scope>NUCLEOTIDE SEQUENCE</scope>
    <source>
        <strain evidence="10">TK_1</strain>
    </source>
</reference>
<protein>
    <recommendedName>
        <fullName evidence="9">Peptidase M14 domain-containing protein</fullName>
    </recommendedName>
</protein>
<dbReference type="EMBL" id="JAPDRL010000048">
    <property type="protein sequence ID" value="KAJ9662695.1"/>
    <property type="molecule type" value="Genomic_DNA"/>
</dbReference>
<comment type="similarity">
    <text evidence="2 7">Belongs to the peptidase M14 family.</text>
</comment>
<feature type="chain" id="PRO_5047402593" description="Peptidase M14 domain-containing protein" evidence="8">
    <location>
        <begin position="19"/>
        <end position="447"/>
    </location>
</feature>
<sequence length="447" mass="48992">MKLSRAATFLCLAPLAHACLLPEESAHESVGVVRRQTTNNTGIPIGKADRFNDGTIAPRGLGTQPPGTDLGTLLSVKEIESAFRGLAKEYGFETFASPYKTYENATIFGGKIGGNSKGKSESPRVFFNAAIHARERGSSDNLLYFLGDLLYANKQNTGLVYGGRTYTNDEVRKALSTGIVFLPLSNPDGVAWDQATNTCWRKNRNPAAAIPGNANSIGIDLNRNFDFLWDFPRHFAPSVAPNVASNDPRAQTYHGASAFSEPETRSIRWVMDTFTKLRWFLDIHAYAGVVLYNWGSDENQASKQGMNFLNSTYDGERGLMPDSPAAGIVYSEYVPSRDWADKTYAAMRMGNAMDAAVGRHYEVTQSAYLYPTSGASDDYAYSRSFANPKLNKIHGFTVEFGFGNQAASCAFYPTPEQYHQNLLETGAGFMEFLLSASEIGLGDRGSY</sequence>
<evidence type="ECO:0000256" key="7">
    <source>
        <dbReference type="PROSITE-ProRule" id="PRU01379"/>
    </source>
</evidence>
<evidence type="ECO:0000313" key="11">
    <source>
        <dbReference type="Proteomes" id="UP001172684"/>
    </source>
</evidence>
<evidence type="ECO:0000259" key="9">
    <source>
        <dbReference type="PROSITE" id="PS52035"/>
    </source>
</evidence>
<name>A0ABQ9NND4_9PEZI</name>
<comment type="cofactor">
    <cofactor evidence="1">
        <name>Zn(2+)</name>
        <dbReference type="ChEBI" id="CHEBI:29105"/>
    </cofactor>
</comment>
<dbReference type="Gene3D" id="3.40.630.10">
    <property type="entry name" value="Zn peptidases"/>
    <property type="match status" value="1"/>
</dbReference>
<dbReference type="PANTHER" id="PTHR11705">
    <property type="entry name" value="PROTEASE FAMILY M14 CARBOXYPEPTIDASE A,B"/>
    <property type="match status" value="1"/>
</dbReference>